<dbReference type="InterPro" id="IPR013249">
    <property type="entry name" value="RNA_pol_sigma70_r4_t2"/>
</dbReference>
<dbReference type="GO" id="GO:0016987">
    <property type="term" value="F:sigma factor activity"/>
    <property type="evidence" value="ECO:0007669"/>
    <property type="project" value="UniProtKB-KW"/>
</dbReference>
<sequence length="164" mass="18903">MNEDQFLQIVSVHQGIIHKVCRLYRDTPTDREDLFQEIVFQLWRSIDDFRGQSKTSTFIYRIALNTAIAAFRNNRKKNVISYVDQVPEMPPANEDCALADCKDRLMAAIKMLDEGDRAIIALVLDEYSYREIGDIIGITENNVGVKVSRIKNKIRLLLTNSHEN</sequence>
<dbReference type="InterPro" id="IPR013324">
    <property type="entry name" value="RNA_pol_sigma_r3/r4-like"/>
</dbReference>
<protein>
    <submittedName>
        <fullName evidence="7">RNA polymerase sigma-70 factor, ECF subfamily</fullName>
    </submittedName>
</protein>
<dbReference type="NCBIfam" id="TIGR02937">
    <property type="entry name" value="sigma70-ECF"/>
    <property type="match status" value="1"/>
</dbReference>
<reference evidence="8" key="1">
    <citation type="submission" date="2016-10" db="EMBL/GenBank/DDBJ databases">
        <authorList>
            <person name="Varghese N."/>
            <person name="Submissions S."/>
        </authorList>
    </citation>
    <scope>NUCLEOTIDE SEQUENCE [LARGE SCALE GENOMIC DNA]</scope>
    <source>
        <strain evidence="8">DSM 18733</strain>
    </source>
</reference>
<dbReference type="EMBL" id="FOAF01000001">
    <property type="protein sequence ID" value="SEK91029.1"/>
    <property type="molecule type" value="Genomic_DNA"/>
</dbReference>
<dbReference type="InterPro" id="IPR007627">
    <property type="entry name" value="RNA_pol_sigma70_r2"/>
</dbReference>
<dbReference type="InterPro" id="IPR013325">
    <property type="entry name" value="RNA_pol_sigma_r2"/>
</dbReference>
<dbReference type="AlphaFoldDB" id="A0A1H7KW45"/>
<dbReference type="CDD" id="cd06171">
    <property type="entry name" value="Sigma70_r4"/>
    <property type="match status" value="1"/>
</dbReference>
<evidence type="ECO:0000256" key="4">
    <source>
        <dbReference type="ARBA" id="ARBA00023163"/>
    </source>
</evidence>
<evidence type="ECO:0000256" key="1">
    <source>
        <dbReference type="ARBA" id="ARBA00010641"/>
    </source>
</evidence>
<name>A0A1H7KW45_OLID1</name>
<dbReference type="InterPro" id="IPR039425">
    <property type="entry name" value="RNA_pol_sigma-70-like"/>
</dbReference>
<evidence type="ECO:0000259" key="6">
    <source>
        <dbReference type="Pfam" id="PF08281"/>
    </source>
</evidence>
<dbReference type="InterPro" id="IPR014284">
    <property type="entry name" value="RNA_pol_sigma-70_dom"/>
</dbReference>
<dbReference type="Proteomes" id="UP000199421">
    <property type="component" value="Unassembled WGS sequence"/>
</dbReference>
<dbReference type="SUPFAM" id="SSF88946">
    <property type="entry name" value="Sigma2 domain of RNA polymerase sigma factors"/>
    <property type="match status" value="1"/>
</dbReference>
<keyword evidence="3" id="KW-0731">Sigma factor</keyword>
<dbReference type="Gene3D" id="1.10.10.10">
    <property type="entry name" value="Winged helix-like DNA-binding domain superfamily/Winged helix DNA-binding domain"/>
    <property type="match status" value="1"/>
</dbReference>
<dbReference type="InterPro" id="IPR036388">
    <property type="entry name" value="WH-like_DNA-bd_sf"/>
</dbReference>
<keyword evidence="2" id="KW-0805">Transcription regulation</keyword>
<dbReference type="Gene3D" id="1.10.1740.10">
    <property type="match status" value="1"/>
</dbReference>
<evidence type="ECO:0000259" key="5">
    <source>
        <dbReference type="Pfam" id="PF04542"/>
    </source>
</evidence>
<organism evidence="7 8">
    <name type="scientific">Olivibacter domesticus</name>
    <name type="common">Pseudosphingobacterium domesticum</name>
    <dbReference type="NCBI Taxonomy" id="407022"/>
    <lineage>
        <taxon>Bacteria</taxon>
        <taxon>Pseudomonadati</taxon>
        <taxon>Bacteroidota</taxon>
        <taxon>Sphingobacteriia</taxon>
        <taxon>Sphingobacteriales</taxon>
        <taxon>Sphingobacteriaceae</taxon>
        <taxon>Olivibacter</taxon>
    </lineage>
</organism>
<evidence type="ECO:0000313" key="7">
    <source>
        <dbReference type="EMBL" id="SEK91029.1"/>
    </source>
</evidence>
<evidence type="ECO:0000256" key="2">
    <source>
        <dbReference type="ARBA" id="ARBA00023015"/>
    </source>
</evidence>
<dbReference type="PANTHER" id="PTHR43133:SF45">
    <property type="entry name" value="RNA POLYMERASE ECF-TYPE SIGMA FACTOR"/>
    <property type="match status" value="1"/>
</dbReference>
<feature type="domain" description="RNA polymerase sigma-70 region 2" evidence="5">
    <location>
        <begin position="10"/>
        <end position="76"/>
    </location>
</feature>
<comment type="similarity">
    <text evidence="1">Belongs to the sigma-70 factor family. ECF subfamily.</text>
</comment>
<dbReference type="SUPFAM" id="SSF88659">
    <property type="entry name" value="Sigma3 and sigma4 domains of RNA polymerase sigma factors"/>
    <property type="match status" value="1"/>
</dbReference>
<keyword evidence="4" id="KW-0804">Transcription</keyword>
<accession>A0A1H7KW45</accession>
<dbReference type="Pfam" id="PF04542">
    <property type="entry name" value="Sigma70_r2"/>
    <property type="match status" value="1"/>
</dbReference>
<dbReference type="GO" id="GO:0003677">
    <property type="term" value="F:DNA binding"/>
    <property type="evidence" value="ECO:0007669"/>
    <property type="project" value="InterPro"/>
</dbReference>
<feature type="domain" description="RNA polymerase sigma factor 70 region 4 type 2" evidence="6">
    <location>
        <begin position="103"/>
        <end position="153"/>
    </location>
</feature>
<proteinExistence type="inferred from homology"/>
<keyword evidence="8" id="KW-1185">Reference proteome</keyword>
<dbReference type="GO" id="GO:0006352">
    <property type="term" value="P:DNA-templated transcription initiation"/>
    <property type="evidence" value="ECO:0007669"/>
    <property type="project" value="InterPro"/>
</dbReference>
<dbReference type="STRING" id="407022.SAMN05661044_01484"/>
<dbReference type="Pfam" id="PF08281">
    <property type="entry name" value="Sigma70_r4_2"/>
    <property type="match status" value="1"/>
</dbReference>
<dbReference type="OrthoDB" id="9780326at2"/>
<dbReference type="PANTHER" id="PTHR43133">
    <property type="entry name" value="RNA POLYMERASE ECF-TYPE SIGMA FACTO"/>
    <property type="match status" value="1"/>
</dbReference>
<evidence type="ECO:0000256" key="3">
    <source>
        <dbReference type="ARBA" id="ARBA00023082"/>
    </source>
</evidence>
<evidence type="ECO:0000313" key="8">
    <source>
        <dbReference type="Proteomes" id="UP000199421"/>
    </source>
</evidence>
<dbReference type="RefSeq" id="WP_093321175.1">
    <property type="nucleotide sequence ID" value="NZ_FOAF01000001.1"/>
</dbReference>
<gene>
    <name evidence="7" type="ORF">SAMN05661044_01484</name>
</gene>